<evidence type="ECO:0000313" key="5">
    <source>
        <dbReference type="Proteomes" id="UP000325313"/>
    </source>
</evidence>
<gene>
    <name evidence="2" type="ORF">PGT21_009004</name>
    <name evidence="3" type="ORF">PGTUg99_015478</name>
</gene>
<evidence type="ECO:0000256" key="1">
    <source>
        <dbReference type="SAM" id="MobiDB-lite"/>
    </source>
</evidence>
<dbReference type="AlphaFoldDB" id="A0A5B0S6E1"/>
<name>A0A5B0S6E1_PUCGR</name>
<reference evidence="4 5" key="1">
    <citation type="submission" date="2019-05" db="EMBL/GenBank/DDBJ databases">
        <title>Emergence of the Ug99 lineage of the wheat stem rust pathogen through somatic hybridization.</title>
        <authorList>
            <person name="Li F."/>
            <person name="Upadhyaya N.M."/>
            <person name="Sperschneider J."/>
            <person name="Matny O."/>
            <person name="Nguyen-Phuc H."/>
            <person name="Mago R."/>
            <person name="Raley C."/>
            <person name="Miller M.E."/>
            <person name="Silverstein K.A.T."/>
            <person name="Henningsen E."/>
            <person name="Hirsch C.D."/>
            <person name="Visser B."/>
            <person name="Pretorius Z.A."/>
            <person name="Steffenson B.J."/>
            <person name="Schwessinger B."/>
            <person name="Dodds P.N."/>
            <person name="Figueroa M."/>
        </authorList>
    </citation>
    <scope>NUCLEOTIDE SEQUENCE [LARGE SCALE GENOMIC DNA]</scope>
    <source>
        <strain evidence="2">21-0</strain>
        <strain evidence="3 5">Ug99</strain>
    </source>
</reference>
<feature type="region of interest" description="Disordered" evidence="1">
    <location>
        <begin position="1"/>
        <end position="64"/>
    </location>
</feature>
<evidence type="ECO:0000313" key="3">
    <source>
        <dbReference type="EMBL" id="KAA1133470.1"/>
    </source>
</evidence>
<dbReference type="EMBL" id="VDEP01000071">
    <property type="protein sequence ID" value="KAA1133470.1"/>
    <property type="molecule type" value="Genomic_DNA"/>
</dbReference>
<feature type="compositionally biased region" description="Gly residues" evidence="1">
    <location>
        <begin position="55"/>
        <end position="64"/>
    </location>
</feature>
<organism evidence="3 5">
    <name type="scientific">Puccinia graminis f. sp. tritici</name>
    <dbReference type="NCBI Taxonomy" id="56615"/>
    <lineage>
        <taxon>Eukaryota</taxon>
        <taxon>Fungi</taxon>
        <taxon>Dikarya</taxon>
        <taxon>Basidiomycota</taxon>
        <taxon>Pucciniomycotina</taxon>
        <taxon>Pucciniomycetes</taxon>
        <taxon>Pucciniales</taxon>
        <taxon>Pucciniaceae</taxon>
        <taxon>Puccinia</taxon>
    </lineage>
</organism>
<dbReference type="EMBL" id="VSWC01000119">
    <property type="protein sequence ID" value="KAA1082630.1"/>
    <property type="molecule type" value="Genomic_DNA"/>
</dbReference>
<sequence length="64" mass="6891">MVTHPVNVIRTNWSPPSHRAEKRAHPPPVSPSGRPVLRARSTWSQRRHIGPPGRPGGCGATGAI</sequence>
<accession>A0A5B0S6E1</accession>
<dbReference type="Proteomes" id="UP000325313">
    <property type="component" value="Unassembled WGS sequence"/>
</dbReference>
<evidence type="ECO:0000313" key="2">
    <source>
        <dbReference type="EMBL" id="KAA1082630.1"/>
    </source>
</evidence>
<protein>
    <submittedName>
        <fullName evidence="3">Uncharacterized protein</fullName>
    </submittedName>
</protein>
<dbReference type="Proteomes" id="UP000324748">
    <property type="component" value="Unassembled WGS sequence"/>
</dbReference>
<evidence type="ECO:0000313" key="4">
    <source>
        <dbReference type="Proteomes" id="UP000324748"/>
    </source>
</evidence>
<proteinExistence type="predicted"/>
<comment type="caution">
    <text evidence="3">The sequence shown here is derived from an EMBL/GenBank/DDBJ whole genome shotgun (WGS) entry which is preliminary data.</text>
</comment>
<keyword evidence="4" id="KW-1185">Reference proteome</keyword>